<reference evidence="1 2" key="2">
    <citation type="journal article" date="2017" name="Front. Plant Sci.">
        <title>Gene Classification and Mining of Molecular Markers Useful in Red Clover (Trifolium pratense) Breeding.</title>
        <authorList>
            <person name="Istvanek J."/>
            <person name="Dluhosova J."/>
            <person name="Dluhos P."/>
            <person name="Patkova L."/>
            <person name="Nedelnik J."/>
            <person name="Repkova J."/>
        </authorList>
    </citation>
    <scope>NUCLEOTIDE SEQUENCE [LARGE SCALE GENOMIC DNA]</scope>
    <source>
        <strain evidence="2">cv. Tatra</strain>
        <tissue evidence="1">Young leaves</tissue>
    </source>
</reference>
<gene>
    <name evidence="1" type="ORF">L195_g059969</name>
</gene>
<name>A0A2K3K179_TRIPR</name>
<feature type="non-terminal residue" evidence="1">
    <location>
        <position position="169"/>
    </location>
</feature>
<sequence>SGATHNFIARPLVSKLGWHVESTPDFRIKLGDGFQTITRGKCTHILFRSGEVTNEIEAHLFDLEGVDLVLGMSWLRSLGDMVVNWRKQTMEFWHTGKWVMLKGIECTPEALSALQKIVGKASKGYDKKGWSLEATLNNTEAQRVQAVTHPEMLAMLKEFEDVFREPKGL</sequence>
<reference evidence="1 2" key="1">
    <citation type="journal article" date="2014" name="Am. J. Bot.">
        <title>Genome assembly and annotation for red clover (Trifolium pratense; Fabaceae).</title>
        <authorList>
            <person name="Istvanek J."/>
            <person name="Jaros M."/>
            <person name="Krenek A."/>
            <person name="Repkova J."/>
        </authorList>
    </citation>
    <scope>NUCLEOTIDE SEQUENCE [LARGE SCALE GENOMIC DNA]</scope>
    <source>
        <strain evidence="2">cv. Tatra</strain>
        <tissue evidence="1">Young leaves</tissue>
    </source>
</reference>
<dbReference type="Gene3D" id="2.40.70.10">
    <property type="entry name" value="Acid Proteases"/>
    <property type="match status" value="1"/>
</dbReference>
<evidence type="ECO:0000313" key="1">
    <source>
        <dbReference type="EMBL" id="PNX60006.1"/>
    </source>
</evidence>
<evidence type="ECO:0000313" key="2">
    <source>
        <dbReference type="Proteomes" id="UP000236291"/>
    </source>
</evidence>
<dbReference type="EMBL" id="ASHM01134602">
    <property type="protein sequence ID" value="PNX60006.1"/>
    <property type="molecule type" value="Genomic_DNA"/>
</dbReference>
<evidence type="ECO:0008006" key="3">
    <source>
        <dbReference type="Google" id="ProtNLM"/>
    </source>
</evidence>
<comment type="caution">
    <text evidence="1">The sequence shown here is derived from an EMBL/GenBank/DDBJ whole genome shotgun (WGS) entry which is preliminary data.</text>
</comment>
<protein>
    <recommendedName>
        <fullName evidence="3">Retrotransposon-related protein</fullName>
    </recommendedName>
</protein>
<dbReference type="Proteomes" id="UP000236291">
    <property type="component" value="Unassembled WGS sequence"/>
</dbReference>
<proteinExistence type="predicted"/>
<dbReference type="AlphaFoldDB" id="A0A2K3K179"/>
<organism evidence="1 2">
    <name type="scientific">Trifolium pratense</name>
    <name type="common">Red clover</name>
    <dbReference type="NCBI Taxonomy" id="57577"/>
    <lineage>
        <taxon>Eukaryota</taxon>
        <taxon>Viridiplantae</taxon>
        <taxon>Streptophyta</taxon>
        <taxon>Embryophyta</taxon>
        <taxon>Tracheophyta</taxon>
        <taxon>Spermatophyta</taxon>
        <taxon>Magnoliopsida</taxon>
        <taxon>eudicotyledons</taxon>
        <taxon>Gunneridae</taxon>
        <taxon>Pentapetalae</taxon>
        <taxon>rosids</taxon>
        <taxon>fabids</taxon>
        <taxon>Fabales</taxon>
        <taxon>Fabaceae</taxon>
        <taxon>Papilionoideae</taxon>
        <taxon>50 kb inversion clade</taxon>
        <taxon>NPAAA clade</taxon>
        <taxon>Hologalegina</taxon>
        <taxon>IRL clade</taxon>
        <taxon>Trifolieae</taxon>
        <taxon>Trifolium</taxon>
    </lineage>
</organism>
<dbReference type="Pfam" id="PF08284">
    <property type="entry name" value="RVP_2"/>
    <property type="match status" value="1"/>
</dbReference>
<dbReference type="CDD" id="cd00303">
    <property type="entry name" value="retropepsin_like"/>
    <property type="match status" value="1"/>
</dbReference>
<accession>A0A2K3K179</accession>
<dbReference type="InterPro" id="IPR021109">
    <property type="entry name" value="Peptidase_aspartic_dom_sf"/>
</dbReference>
<feature type="non-terminal residue" evidence="1">
    <location>
        <position position="1"/>
    </location>
</feature>